<feature type="domain" description="HAMP" evidence="3">
    <location>
        <begin position="346"/>
        <end position="398"/>
    </location>
</feature>
<dbReference type="NCBIfam" id="TIGR00229">
    <property type="entry name" value="sensory_box"/>
    <property type="match status" value="1"/>
</dbReference>
<dbReference type="Gene3D" id="3.30.450.20">
    <property type="entry name" value="PAS domain"/>
    <property type="match status" value="1"/>
</dbReference>
<feature type="domain" description="PAS" evidence="2">
    <location>
        <begin position="406"/>
        <end position="451"/>
    </location>
</feature>
<feature type="transmembrane region" description="Helical" evidence="1">
    <location>
        <begin position="323"/>
        <end position="341"/>
    </location>
</feature>
<dbReference type="InterPro" id="IPR003660">
    <property type="entry name" value="HAMP_dom"/>
</dbReference>
<feature type="non-terminal residue" evidence="4">
    <location>
        <position position="488"/>
    </location>
</feature>
<accession>A0A972F6J7</accession>
<dbReference type="PROSITE" id="PS50112">
    <property type="entry name" value="PAS"/>
    <property type="match status" value="1"/>
</dbReference>
<dbReference type="Gene3D" id="6.10.340.10">
    <property type="match status" value="1"/>
</dbReference>
<dbReference type="AlphaFoldDB" id="A0A972F6J7"/>
<gene>
    <name evidence="4" type="ORF">GPA21_02765</name>
</gene>
<reference evidence="4" key="1">
    <citation type="submission" date="2019-12" db="EMBL/GenBank/DDBJ databases">
        <title>Comparative genomics gives insights into the taxonomy of the Azoarcus-Aromatoleum group and reveals separate origins of nif in the plant-associated Azoarcus and non-plant-associated Aromatoleum sub-groups.</title>
        <authorList>
            <person name="Lafos M."/>
            <person name="Maluk M."/>
            <person name="Batista M."/>
            <person name="Junghare M."/>
            <person name="Carmona M."/>
            <person name="Faoro H."/>
            <person name="Cruz L.M."/>
            <person name="Battistoni F."/>
            <person name="De Souza E."/>
            <person name="Pedrosa F."/>
            <person name="Chen W.-M."/>
            <person name="Poole P.S."/>
            <person name="Dixon R.A."/>
            <person name="James E.K."/>
        </authorList>
    </citation>
    <scope>NUCLEOTIDE SEQUENCE</scope>
    <source>
        <strain evidence="4">NSC3</strain>
    </source>
</reference>
<protein>
    <submittedName>
        <fullName evidence="4">HAMP domain-containing protein</fullName>
    </submittedName>
</protein>
<dbReference type="PROSITE" id="PS50885">
    <property type="entry name" value="HAMP"/>
    <property type="match status" value="1"/>
</dbReference>
<dbReference type="SUPFAM" id="SSF55785">
    <property type="entry name" value="PYP-like sensor domain (PAS domain)"/>
    <property type="match status" value="1"/>
</dbReference>
<dbReference type="GO" id="GO:0016020">
    <property type="term" value="C:membrane"/>
    <property type="evidence" value="ECO:0007669"/>
    <property type="project" value="InterPro"/>
</dbReference>
<dbReference type="SMART" id="SM00304">
    <property type="entry name" value="HAMP"/>
    <property type="match status" value="1"/>
</dbReference>
<keyword evidence="1" id="KW-0472">Membrane</keyword>
<dbReference type="Pfam" id="PF00672">
    <property type="entry name" value="HAMP"/>
    <property type="match status" value="1"/>
</dbReference>
<dbReference type="EMBL" id="WTVM01000010">
    <property type="protein sequence ID" value="NMG01895.1"/>
    <property type="molecule type" value="Genomic_DNA"/>
</dbReference>
<dbReference type="InterPro" id="IPR013767">
    <property type="entry name" value="PAS_fold"/>
</dbReference>
<dbReference type="SMART" id="SM00091">
    <property type="entry name" value="PAS"/>
    <property type="match status" value="1"/>
</dbReference>
<dbReference type="Pfam" id="PF08376">
    <property type="entry name" value="NIT"/>
    <property type="match status" value="1"/>
</dbReference>
<dbReference type="Proteomes" id="UP000599523">
    <property type="component" value="Unassembled WGS sequence"/>
</dbReference>
<evidence type="ECO:0000259" key="2">
    <source>
        <dbReference type="PROSITE" id="PS50112"/>
    </source>
</evidence>
<organism evidence="4 5">
    <name type="scientific">Azoarcus taiwanensis</name>
    <dbReference type="NCBI Taxonomy" id="666964"/>
    <lineage>
        <taxon>Bacteria</taxon>
        <taxon>Pseudomonadati</taxon>
        <taxon>Pseudomonadota</taxon>
        <taxon>Betaproteobacteria</taxon>
        <taxon>Rhodocyclales</taxon>
        <taxon>Zoogloeaceae</taxon>
        <taxon>Azoarcus</taxon>
    </lineage>
</organism>
<evidence type="ECO:0000313" key="5">
    <source>
        <dbReference type="Proteomes" id="UP000599523"/>
    </source>
</evidence>
<evidence type="ECO:0000256" key="1">
    <source>
        <dbReference type="SAM" id="Phobius"/>
    </source>
</evidence>
<keyword evidence="1" id="KW-0812">Transmembrane</keyword>
<dbReference type="InterPro" id="IPR000014">
    <property type="entry name" value="PAS"/>
</dbReference>
<proteinExistence type="predicted"/>
<evidence type="ECO:0000313" key="4">
    <source>
        <dbReference type="EMBL" id="NMG01895.1"/>
    </source>
</evidence>
<keyword evidence="1" id="KW-1133">Transmembrane helix</keyword>
<dbReference type="CDD" id="cd00130">
    <property type="entry name" value="PAS"/>
    <property type="match status" value="1"/>
</dbReference>
<dbReference type="GO" id="GO:0007165">
    <property type="term" value="P:signal transduction"/>
    <property type="evidence" value="ECO:0007669"/>
    <property type="project" value="InterPro"/>
</dbReference>
<dbReference type="PANTHER" id="PTHR32089:SF112">
    <property type="entry name" value="LYSOZYME-LIKE PROTEIN-RELATED"/>
    <property type="match status" value="1"/>
</dbReference>
<name>A0A972F6J7_9RHOO</name>
<dbReference type="SUPFAM" id="SSF158472">
    <property type="entry name" value="HAMP domain-like"/>
    <property type="match status" value="1"/>
</dbReference>
<evidence type="ECO:0000259" key="3">
    <source>
        <dbReference type="PROSITE" id="PS50885"/>
    </source>
</evidence>
<dbReference type="InterPro" id="IPR035965">
    <property type="entry name" value="PAS-like_dom_sf"/>
</dbReference>
<dbReference type="RefSeq" id="WP_168986689.1">
    <property type="nucleotide sequence ID" value="NZ_CAWPHM010000011.1"/>
</dbReference>
<dbReference type="GO" id="GO:0006355">
    <property type="term" value="P:regulation of DNA-templated transcription"/>
    <property type="evidence" value="ECO:0007669"/>
    <property type="project" value="InterPro"/>
</dbReference>
<sequence length="488" mass="54634">MKSIRGLALALIGAFALLSAGAGFWQLADSRAKLRAVEWTQLANQLTDVAQRASARLALERGVTAAILGNPAEADPELLFELHGVRLLVDELHRQMWELLGELGNRSIDHPLFERVGDLQQSRAEMVRLRALVDEQLLGVGNGLDAEQWIALMNRRIDELQDVATHAMLPLRGNVYTLVSAPIIKDVLFTLGEYLGRERAMVGVAIARNQALSEAELAQLHDYRVVALRARERALAMIQDLPASAELEQAHKRLEQDLLAGYENLRASVYASVHTGRPYPMDAAQWYQDATVGIDSVLGLSLAVSNQFAQDIMQLRKHAERTLILLSLAFAVLLVMLWFTVRSVSRRVLRPLRTLEKAAATISHGDLSQALPRMGDDELGRLGGAFEHMRKTLLGDIERRERDATQLRKFMALIERSASAMIVTDREGIVEYVNRQFTQVTGYERDESVGRKAGFWRSGMTAASQYDILWEALLQGRVWEGEMINRRK</sequence>
<dbReference type="PANTHER" id="PTHR32089">
    <property type="entry name" value="METHYL-ACCEPTING CHEMOTAXIS PROTEIN MCPB"/>
    <property type="match status" value="1"/>
</dbReference>
<comment type="caution">
    <text evidence="4">The sequence shown here is derived from an EMBL/GenBank/DDBJ whole genome shotgun (WGS) entry which is preliminary data.</text>
</comment>
<dbReference type="Pfam" id="PF00989">
    <property type="entry name" value="PAS"/>
    <property type="match status" value="1"/>
</dbReference>
<dbReference type="InterPro" id="IPR013587">
    <property type="entry name" value="Nitrate/nitrite_sensing"/>
</dbReference>
<dbReference type="CDD" id="cd06225">
    <property type="entry name" value="HAMP"/>
    <property type="match status" value="1"/>
</dbReference>
<keyword evidence="5" id="KW-1185">Reference proteome</keyword>